<comment type="caution">
    <text evidence="1">The sequence shown here is derived from an EMBL/GenBank/DDBJ whole genome shotgun (WGS) entry which is preliminary data.</text>
</comment>
<dbReference type="RefSeq" id="WP_131962027.1">
    <property type="nucleotide sequence ID" value="NZ_SMFL01000018.1"/>
</dbReference>
<keyword evidence="2" id="KW-1185">Reference proteome</keyword>
<dbReference type="Proteomes" id="UP000294850">
    <property type="component" value="Unassembled WGS sequence"/>
</dbReference>
<evidence type="ECO:0000313" key="1">
    <source>
        <dbReference type="EMBL" id="TDE09824.1"/>
    </source>
</evidence>
<sequence length="287" mass="32114">MENLISSSVLTTLSDWDIVTSTLDTKFQDSVVGLSDYKTILRGDNGDLLNVCKNSYTPQTNAQFIDAVERFSSVTNFPVEAIYEVDGGKKMLGYLRCTETFEVGGFEFKDYLMLGNSHDGSTGFFVGNSNIMVRCNNRFAQQFRMLKVRHCSSLHNGVNQILSGFESYKRELSGYYKTLDEFSKVKVSDEIKRSLIARLANLSNEETLGDKEISTRKRNIMTSIDESLSSEMEDIGFNLYGLFGGVTHYTTHVLKGADESGMFGSAKILNLEGYNYCKSVARQVLSC</sequence>
<proteinExistence type="predicted"/>
<accession>A0A4R5DDR0</accession>
<dbReference type="InterPro" id="IPR026325">
    <property type="entry name" value="DUF932"/>
</dbReference>
<dbReference type="EMBL" id="SMFL01000018">
    <property type="protein sequence ID" value="TDE09824.1"/>
    <property type="molecule type" value="Genomic_DNA"/>
</dbReference>
<reference evidence="1 2" key="1">
    <citation type="submission" date="2019-03" db="EMBL/GenBank/DDBJ databases">
        <title>Dyadobacter AR-3-6 sp. nov., isolated from arctic soil.</title>
        <authorList>
            <person name="Chaudhary D.K."/>
        </authorList>
    </citation>
    <scope>NUCLEOTIDE SEQUENCE [LARGE SCALE GENOMIC DNA]</scope>
    <source>
        <strain evidence="1 2">AR-3-6</strain>
    </source>
</reference>
<protein>
    <submittedName>
        <fullName evidence="1">DUF932 domain-containing protein</fullName>
    </submittedName>
</protein>
<evidence type="ECO:0000313" key="2">
    <source>
        <dbReference type="Proteomes" id="UP000294850"/>
    </source>
</evidence>
<gene>
    <name evidence="1" type="ORF">E0F88_29990</name>
</gene>
<dbReference type="Pfam" id="PF06067">
    <property type="entry name" value="DUF932"/>
    <property type="match status" value="1"/>
</dbReference>
<organism evidence="1 2">
    <name type="scientific">Dyadobacter psychrotolerans</name>
    <dbReference type="NCBI Taxonomy" id="2541721"/>
    <lineage>
        <taxon>Bacteria</taxon>
        <taxon>Pseudomonadati</taxon>
        <taxon>Bacteroidota</taxon>
        <taxon>Cytophagia</taxon>
        <taxon>Cytophagales</taxon>
        <taxon>Spirosomataceae</taxon>
        <taxon>Dyadobacter</taxon>
    </lineage>
</organism>
<dbReference type="AlphaFoldDB" id="A0A4R5DDR0"/>
<dbReference type="OrthoDB" id="928838at2"/>
<name>A0A4R5DDR0_9BACT</name>